<keyword evidence="4" id="KW-0133">Cell shape</keyword>
<evidence type="ECO:0000313" key="12">
    <source>
        <dbReference type="Proteomes" id="UP000239425"/>
    </source>
</evidence>
<keyword evidence="11" id="KW-0645">Protease</keyword>
<keyword evidence="6" id="KW-0961">Cell wall biogenesis/degradation</keyword>
<evidence type="ECO:0000256" key="9">
    <source>
        <dbReference type="RuleBase" id="RU004016"/>
    </source>
</evidence>
<dbReference type="PANTHER" id="PTHR21581:SF6">
    <property type="entry name" value="TRAFFICKING PROTEIN PARTICLE COMPLEX SUBUNIT 12"/>
    <property type="match status" value="1"/>
</dbReference>
<reference evidence="11 12" key="1">
    <citation type="submission" date="2017-11" db="EMBL/GenBank/DDBJ databases">
        <title>Comparative genomic analysis of Holospora spp., intranuclear symbionts of paramecia.</title>
        <authorList>
            <person name="Garushyants S.K."/>
            <person name="Beliavskaya A."/>
            <person name="Malko D.B."/>
            <person name="Logacheva M.D."/>
            <person name="Rautian M.S."/>
            <person name="Gelfand M.S."/>
        </authorList>
    </citation>
    <scope>NUCLEOTIDE SEQUENCE [LARGE SCALE GENOMIC DNA]</scope>
    <source>
        <strain evidence="12">02AZ16</strain>
    </source>
</reference>
<proteinExistence type="inferred from homology"/>
<keyword evidence="3" id="KW-0378">Hydrolase</keyword>
<gene>
    <name evidence="11" type="ORF">HCUR_00297</name>
</gene>
<evidence type="ECO:0000259" key="10">
    <source>
        <dbReference type="Pfam" id="PF00768"/>
    </source>
</evidence>
<evidence type="ECO:0000313" key="11">
    <source>
        <dbReference type="EMBL" id="PPE05339.1"/>
    </source>
</evidence>
<organism evidence="11 12">
    <name type="scientific">Holospora curviuscula</name>
    <dbReference type="NCBI Taxonomy" id="1082868"/>
    <lineage>
        <taxon>Bacteria</taxon>
        <taxon>Pseudomonadati</taxon>
        <taxon>Pseudomonadota</taxon>
        <taxon>Alphaproteobacteria</taxon>
        <taxon>Holosporales</taxon>
        <taxon>Holosporaceae</taxon>
        <taxon>Holospora</taxon>
    </lineage>
</organism>
<dbReference type="GO" id="GO:0008360">
    <property type="term" value="P:regulation of cell shape"/>
    <property type="evidence" value="ECO:0007669"/>
    <property type="project" value="UniProtKB-KW"/>
</dbReference>
<evidence type="ECO:0000256" key="6">
    <source>
        <dbReference type="ARBA" id="ARBA00023316"/>
    </source>
</evidence>
<dbReference type="InterPro" id="IPR012338">
    <property type="entry name" value="Beta-lactam/transpept-like"/>
</dbReference>
<dbReference type="GO" id="GO:0009252">
    <property type="term" value="P:peptidoglycan biosynthetic process"/>
    <property type="evidence" value="ECO:0007669"/>
    <property type="project" value="UniProtKB-KW"/>
</dbReference>
<feature type="domain" description="Peptidase S11 D-alanyl-D-alanine carboxypeptidase A N-terminal" evidence="10">
    <location>
        <begin position="28"/>
        <end position="244"/>
    </location>
</feature>
<evidence type="ECO:0000256" key="1">
    <source>
        <dbReference type="ARBA" id="ARBA00007164"/>
    </source>
</evidence>
<keyword evidence="2" id="KW-0732">Signal</keyword>
<keyword evidence="11" id="KW-0121">Carboxypeptidase</keyword>
<dbReference type="GO" id="GO:0006508">
    <property type="term" value="P:proteolysis"/>
    <property type="evidence" value="ECO:0007669"/>
    <property type="project" value="InterPro"/>
</dbReference>
<dbReference type="AlphaFoldDB" id="A0A2S5RDB6"/>
<feature type="active site" description="Proton acceptor" evidence="7">
    <location>
        <position position="55"/>
    </location>
</feature>
<dbReference type="PANTHER" id="PTHR21581">
    <property type="entry name" value="D-ALANYL-D-ALANINE CARBOXYPEPTIDASE"/>
    <property type="match status" value="1"/>
</dbReference>
<dbReference type="Pfam" id="PF00768">
    <property type="entry name" value="Peptidase_S11"/>
    <property type="match status" value="1"/>
</dbReference>
<keyword evidence="12" id="KW-1185">Reference proteome</keyword>
<dbReference type="GO" id="GO:0071555">
    <property type="term" value="P:cell wall organization"/>
    <property type="evidence" value="ECO:0007669"/>
    <property type="project" value="UniProtKB-KW"/>
</dbReference>
<feature type="binding site" evidence="8">
    <location>
        <position position="214"/>
    </location>
    <ligand>
        <name>substrate</name>
    </ligand>
</feature>
<sequence length="293" mass="33290">MRISWRVYAAITVWASPEVFAKKKLFCYVVLDPIKRAVIEGKNTESRIFPASLAKLMTLFITFDALSKKKIKFNTWFSVSHHASQCLPSKLWVKPGQKLTVEQCIQAVCVSSCNDVATMIAENLAGNVPNFVKMMNYYARTLGMRNTVFKNPSGWHDPDQVTSSKDIALLMRAIWLRFSRYGHFLGGKTFCYKGRVYQNTNRLLGKVEGLRMGKTGYTSHAGYNLSTFTMRHHRPVIVVLTGAPTRTARDNKVRALIEKFYHRKGSGKISKNPILYRGGPKQKVYVKKNSHIS</sequence>
<protein>
    <submittedName>
        <fullName evidence="11">D-alanyl-D-alanine carboxypeptidase DacF</fullName>
    </submittedName>
</protein>
<accession>A0A2S5RDB6</accession>
<evidence type="ECO:0000256" key="8">
    <source>
        <dbReference type="PIRSR" id="PIRSR618044-2"/>
    </source>
</evidence>
<evidence type="ECO:0000256" key="4">
    <source>
        <dbReference type="ARBA" id="ARBA00022960"/>
    </source>
</evidence>
<evidence type="ECO:0000256" key="7">
    <source>
        <dbReference type="PIRSR" id="PIRSR618044-1"/>
    </source>
</evidence>
<evidence type="ECO:0000256" key="2">
    <source>
        <dbReference type="ARBA" id="ARBA00022729"/>
    </source>
</evidence>
<dbReference type="RefSeq" id="WP_104206432.1">
    <property type="nucleotide sequence ID" value="NZ_PHHC01000065.1"/>
</dbReference>
<dbReference type="InterPro" id="IPR018044">
    <property type="entry name" value="Peptidase_S11"/>
</dbReference>
<comment type="similarity">
    <text evidence="1 9">Belongs to the peptidase S11 family.</text>
</comment>
<keyword evidence="5" id="KW-0573">Peptidoglycan synthesis</keyword>
<name>A0A2S5RDB6_9PROT</name>
<feature type="active site" evidence="7">
    <location>
        <position position="112"/>
    </location>
</feature>
<feature type="active site" description="Acyl-ester intermediate" evidence="7">
    <location>
        <position position="52"/>
    </location>
</feature>
<dbReference type="OrthoDB" id="9795979at2"/>
<comment type="caution">
    <text evidence="11">The sequence shown here is derived from an EMBL/GenBank/DDBJ whole genome shotgun (WGS) entry which is preliminary data.</text>
</comment>
<dbReference type="SUPFAM" id="SSF56601">
    <property type="entry name" value="beta-lactamase/transpeptidase-like"/>
    <property type="match status" value="1"/>
</dbReference>
<dbReference type="GO" id="GO:0009002">
    <property type="term" value="F:serine-type D-Ala-D-Ala carboxypeptidase activity"/>
    <property type="evidence" value="ECO:0007669"/>
    <property type="project" value="InterPro"/>
</dbReference>
<evidence type="ECO:0000256" key="5">
    <source>
        <dbReference type="ARBA" id="ARBA00022984"/>
    </source>
</evidence>
<evidence type="ECO:0000256" key="3">
    <source>
        <dbReference type="ARBA" id="ARBA00022801"/>
    </source>
</evidence>
<dbReference type="EMBL" id="PHHC01000065">
    <property type="protein sequence ID" value="PPE05339.1"/>
    <property type="molecule type" value="Genomic_DNA"/>
</dbReference>
<dbReference type="InterPro" id="IPR001967">
    <property type="entry name" value="Peptidase_S11_N"/>
</dbReference>
<dbReference type="Proteomes" id="UP000239425">
    <property type="component" value="Unassembled WGS sequence"/>
</dbReference>
<dbReference type="Gene3D" id="3.40.710.10">
    <property type="entry name" value="DD-peptidase/beta-lactamase superfamily"/>
    <property type="match status" value="1"/>
</dbReference>
<dbReference type="PRINTS" id="PR00725">
    <property type="entry name" value="DADACBPTASE1"/>
</dbReference>